<organism evidence="1 3">
    <name type="scientific">Vibrio mediterranei</name>
    <dbReference type="NCBI Taxonomy" id="689"/>
    <lineage>
        <taxon>Bacteria</taxon>
        <taxon>Pseudomonadati</taxon>
        <taxon>Pseudomonadota</taxon>
        <taxon>Gammaproteobacteria</taxon>
        <taxon>Vibrionales</taxon>
        <taxon>Vibrionaceae</taxon>
        <taxon>Vibrio</taxon>
    </lineage>
</organism>
<gene>
    <name evidence="1" type="ORF">ECB94_00340</name>
    <name evidence="2" type="ORF">ECB94_00380</name>
</gene>
<protein>
    <submittedName>
        <fullName evidence="1">Uncharacterized protein</fullName>
    </submittedName>
</protein>
<dbReference type="RefSeq" id="WP_062463924.1">
    <property type="nucleotide sequence ID" value="NZ_CP033577.1"/>
</dbReference>
<dbReference type="Pfam" id="PF07459">
    <property type="entry name" value="CTX_RstB"/>
    <property type="match status" value="1"/>
</dbReference>
<evidence type="ECO:0000313" key="1">
    <source>
        <dbReference type="EMBL" id="AYV19831.1"/>
    </source>
</evidence>
<name>A0A3G4V9K8_9VIBR</name>
<reference evidence="1 3" key="1">
    <citation type="submission" date="2018-11" db="EMBL/GenBank/DDBJ databases">
        <title>Complete Genome Sequence of Vbrio mediterranei 117-T6: a Potential Pathogen Bacteria Isolated from the Conchocelis of Pyropia.</title>
        <authorList>
            <person name="Liu Q."/>
        </authorList>
    </citation>
    <scope>NUCLEOTIDE SEQUENCE [LARGE SCALE GENOMIC DNA]</scope>
    <source>
        <strain evidence="1 3">117-T6</strain>
    </source>
</reference>
<dbReference type="EMBL" id="CP033577">
    <property type="protein sequence ID" value="AYV19839.1"/>
    <property type="molecule type" value="Genomic_DNA"/>
</dbReference>
<dbReference type="Proteomes" id="UP000279760">
    <property type="component" value="Chromosome 1"/>
</dbReference>
<dbReference type="EMBL" id="CP033577">
    <property type="protein sequence ID" value="AYV19831.1"/>
    <property type="molecule type" value="Genomic_DNA"/>
</dbReference>
<dbReference type="AlphaFoldDB" id="A0A3G4V9K8"/>
<sequence>MSVRHILLGGTYSKGVSKDNKDYEVPTLYAGKALRAWENEKGSCIAFGSEAIKLRFIPSPSILEKFNTTITPALVEFVYEPDPEDPQRNLVRDFKVVKTLFDEPVSATNVKKG</sequence>
<dbReference type="InterPro" id="IPR010008">
    <property type="entry name" value="Vibrio_Phage_CTX_RstB"/>
</dbReference>
<evidence type="ECO:0000313" key="2">
    <source>
        <dbReference type="EMBL" id="AYV19839.1"/>
    </source>
</evidence>
<accession>A0A3G4V9K8</accession>
<proteinExistence type="predicted"/>
<evidence type="ECO:0000313" key="3">
    <source>
        <dbReference type="Proteomes" id="UP000279760"/>
    </source>
</evidence>